<organism evidence="2 3">
    <name type="scientific">Dactylonectria macrodidyma</name>
    <dbReference type="NCBI Taxonomy" id="307937"/>
    <lineage>
        <taxon>Eukaryota</taxon>
        <taxon>Fungi</taxon>
        <taxon>Dikarya</taxon>
        <taxon>Ascomycota</taxon>
        <taxon>Pezizomycotina</taxon>
        <taxon>Sordariomycetes</taxon>
        <taxon>Hypocreomycetidae</taxon>
        <taxon>Hypocreales</taxon>
        <taxon>Nectriaceae</taxon>
        <taxon>Dactylonectria</taxon>
    </lineage>
</organism>
<dbReference type="InterPro" id="IPR010730">
    <property type="entry name" value="HET"/>
</dbReference>
<sequence>MESDAEDTCEVCATILDIYTAEFEEWDDEVLGEISAVLDGDCRHTDSIRRAANFDRPITDYPGRLLAIKKESNQTATRLGLAEVTPEGDIVFDNVSTTPMELVARSDQPSHPGRGILPDPEWINLDTVLSWASRCQREHGDRCSEPRWFKGVEAVDPEWLVDVVQGCVISSPAKGTKYTALSYTWGQCKYRKNTEDMLKQLQQPGILITGQFASQLPPTIRNAMDVVRGLGERYIWIDALCIIQDDLESLTRNLNQMQLIYANAVFCIMGATGLGADFGLRGLKGVSHPRDLELRVYELANGDKLAAGSLSLDPSSGTKHSYYQRSWTFQEWLFARRRIVFNHGPLMWQCQSARWYEHLEINPQADEKWAMHAQEKFGPSPSVWSLMPTVATFNTKSLTMSDDAPKAFAGIQAMLHRVHPGGVLFGLSEFFFDIFLLWSSLYSDIDRRTADDGNDGGLPSWSWIGWQGDISFPYDAEFRFIQPWHYHEHKIGFREPVTEWFAVKSPKATDKRKVRSQWHKYKMKPIVGQQSETLEGWNRRPFDSQHHSRGFKLPGNEPTHVYFHKSDSPQEFRYEVPVLQWAATPALSEQTRYLFCETSRLCISITQEHVISGVQDYERRVQIKHKNTIVISLTMPSSKLAVEFLSQSSRNNLEFVAVAKGWSTWLGDDIIHEGDKTEGTQGDQSYLRTPGMNPRDCYFILMVETINDIAYRRASGEALESWWDENTESEAVQIVLG</sequence>
<evidence type="ECO:0000313" key="3">
    <source>
        <dbReference type="Proteomes" id="UP000738349"/>
    </source>
</evidence>
<gene>
    <name evidence="2" type="ORF">EDB81DRAFT_456266</name>
</gene>
<name>A0A9P9F7C2_9HYPO</name>
<evidence type="ECO:0000259" key="1">
    <source>
        <dbReference type="Pfam" id="PF06985"/>
    </source>
</evidence>
<accession>A0A9P9F7C2</accession>
<dbReference type="OrthoDB" id="5135333at2759"/>
<proteinExistence type="predicted"/>
<dbReference type="PANTHER" id="PTHR33112">
    <property type="entry name" value="DOMAIN PROTEIN, PUTATIVE-RELATED"/>
    <property type="match status" value="1"/>
</dbReference>
<protein>
    <submittedName>
        <fullName evidence="2">Heterokaryon incompatibility protein-domain-containing protein</fullName>
    </submittedName>
</protein>
<dbReference type="Pfam" id="PF06985">
    <property type="entry name" value="HET"/>
    <property type="match status" value="1"/>
</dbReference>
<comment type="caution">
    <text evidence="2">The sequence shown here is derived from an EMBL/GenBank/DDBJ whole genome shotgun (WGS) entry which is preliminary data.</text>
</comment>
<reference evidence="2" key="1">
    <citation type="journal article" date="2021" name="Nat. Commun.">
        <title>Genetic determinants of endophytism in the Arabidopsis root mycobiome.</title>
        <authorList>
            <person name="Mesny F."/>
            <person name="Miyauchi S."/>
            <person name="Thiergart T."/>
            <person name="Pickel B."/>
            <person name="Atanasova L."/>
            <person name="Karlsson M."/>
            <person name="Huettel B."/>
            <person name="Barry K.W."/>
            <person name="Haridas S."/>
            <person name="Chen C."/>
            <person name="Bauer D."/>
            <person name="Andreopoulos W."/>
            <person name="Pangilinan J."/>
            <person name="LaButti K."/>
            <person name="Riley R."/>
            <person name="Lipzen A."/>
            <person name="Clum A."/>
            <person name="Drula E."/>
            <person name="Henrissat B."/>
            <person name="Kohler A."/>
            <person name="Grigoriev I.V."/>
            <person name="Martin F.M."/>
            <person name="Hacquard S."/>
        </authorList>
    </citation>
    <scope>NUCLEOTIDE SEQUENCE</scope>
    <source>
        <strain evidence="2">MPI-CAGE-AT-0147</strain>
    </source>
</reference>
<keyword evidence="3" id="KW-1185">Reference proteome</keyword>
<dbReference type="EMBL" id="JAGMUV010000006">
    <property type="protein sequence ID" value="KAH7153531.1"/>
    <property type="molecule type" value="Genomic_DNA"/>
</dbReference>
<feature type="domain" description="Heterokaryon incompatibility" evidence="1">
    <location>
        <begin position="178"/>
        <end position="331"/>
    </location>
</feature>
<dbReference type="AlphaFoldDB" id="A0A9P9F7C2"/>
<dbReference type="PANTHER" id="PTHR33112:SF1">
    <property type="entry name" value="HETEROKARYON INCOMPATIBILITY DOMAIN-CONTAINING PROTEIN"/>
    <property type="match status" value="1"/>
</dbReference>
<evidence type="ECO:0000313" key="2">
    <source>
        <dbReference type="EMBL" id="KAH7153531.1"/>
    </source>
</evidence>
<dbReference type="Proteomes" id="UP000738349">
    <property type="component" value="Unassembled WGS sequence"/>
</dbReference>